<evidence type="ECO:0000256" key="1">
    <source>
        <dbReference type="SAM" id="MobiDB-lite"/>
    </source>
</evidence>
<feature type="region of interest" description="Disordered" evidence="1">
    <location>
        <begin position="41"/>
        <end position="63"/>
    </location>
</feature>
<sequence>MSNIAPSSRPCRARQNVQNSCRKPDISKLVAARAALAARNAETKSAADVKAVNDADDAGDKLM</sequence>
<name>A0A6C0M3C7_9ZZZZ</name>
<reference evidence="2" key="1">
    <citation type="journal article" date="2020" name="Nature">
        <title>Giant virus diversity and host interactions through global metagenomics.</title>
        <authorList>
            <person name="Schulz F."/>
            <person name="Roux S."/>
            <person name="Paez-Espino D."/>
            <person name="Jungbluth S."/>
            <person name="Walsh D.A."/>
            <person name="Denef V.J."/>
            <person name="McMahon K.D."/>
            <person name="Konstantinidis K.T."/>
            <person name="Eloe-Fadrosh E.A."/>
            <person name="Kyrpides N.C."/>
            <person name="Woyke T."/>
        </authorList>
    </citation>
    <scope>NUCLEOTIDE SEQUENCE</scope>
    <source>
        <strain evidence="2">GVMAG-S-1035124-57</strain>
    </source>
</reference>
<evidence type="ECO:0000313" key="2">
    <source>
        <dbReference type="EMBL" id="QHU36818.1"/>
    </source>
</evidence>
<organism evidence="2">
    <name type="scientific">viral metagenome</name>
    <dbReference type="NCBI Taxonomy" id="1070528"/>
    <lineage>
        <taxon>unclassified sequences</taxon>
        <taxon>metagenomes</taxon>
        <taxon>organismal metagenomes</taxon>
    </lineage>
</organism>
<feature type="region of interest" description="Disordered" evidence="1">
    <location>
        <begin position="1"/>
        <end position="20"/>
    </location>
</feature>
<dbReference type="EMBL" id="MN740631">
    <property type="protein sequence ID" value="QHU36818.1"/>
    <property type="molecule type" value="Genomic_DNA"/>
</dbReference>
<accession>A0A6C0M3C7</accession>
<proteinExistence type="predicted"/>
<dbReference type="AlphaFoldDB" id="A0A6C0M3C7"/>
<protein>
    <submittedName>
        <fullName evidence="2">Uncharacterized protein</fullName>
    </submittedName>
</protein>